<dbReference type="CDD" id="cd00158">
    <property type="entry name" value="RHOD"/>
    <property type="match status" value="1"/>
</dbReference>
<evidence type="ECO:0000259" key="1">
    <source>
        <dbReference type="PROSITE" id="PS50206"/>
    </source>
</evidence>
<dbReference type="EMBL" id="MN448295">
    <property type="protein sequence ID" value="QFG74971.1"/>
    <property type="molecule type" value="Genomic_DNA"/>
</dbReference>
<dbReference type="InterPro" id="IPR036873">
    <property type="entry name" value="Rhodanese-like_dom_sf"/>
</dbReference>
<accession>A0A5J6VNH7</accession>
<reference evidence="2" key="1">
    <citation type="journal article" date="2019" name="Philos. Trans. R. Soc. Lond., B, Biol. Sci.">
        <title>Targeted metagenomic recovery of four divergent viruses reveals shared and distinctive characteristics of giant viruses of marine eukaryotes.</title>
        <authorList>
            <person name="Needham D.M."/>
            <person name="Poirier C."/>
            <person name="Hehenberger E."/>
            <person name="Jimenez V."/>
            <person name="Swalwell J.E."/>
            <person name="Santoro A.E."/>
            <person name="Worden A.Z."/>
        </authorList>
    </citation>
    <scope>NUCLEOTIDE SEQUENCE</scope>
    <source>
        <strain evidence="2">OPacV-421</strain>
    </source>
</reference>
<dbReference type="Pfam" id="PF00581">
    <property type="entry name" value="Rhodanese"/>
    <property type="match status" value="1"/>
</dbReference>
<organism evidence="2">
    <name type="scientific">Megaviridae environmental sample</name>
    <dbReference type="NCBI Taxonomy" id="1737588"/>
    <lineage>
        <taxon>Viruses</taxon>
        <taxon>Varidnaviria</taxon>
        <taxon>Bamfordvirae</taxon>
        <taxon>Nucleocytoviricota</taxon>
        <taxon>Megaviricetes</taxon>
        <taxon>Imitervirales</taxon>
        <taxon>Mimiviridae</taxon>
        <taxon>environmental samples</taxon>
    </lineage>
</organism>
<proteinExistence type="predicted"/>
<dbReference type="SUPFAM" id="SSF52821">
    <property type="entry name" value="Rhodanese/Cell cycle control phosphatase"/>
    <property type="match status" value="1"/>
</dbReference>
<dbReference type="PROSITE" id="PS50206">
    <property type="entry name" value="RHODANESE_3"/>
    <property type="match status" value="1"/>
</dbReference>
<dbReference type="Gene3D" id="3.40.250.10">
    <property type="entry name" value="Rhodanese-like domain"/>
    <property type="match status" value="1"/>
</dbReference>
<sequence length="283" mass="32947">MTDICASCKSTNISKITKLSKDSLPKWLEKKNYVDEFIKDTDIRVCRQKDYDIKQTIKIGASHKNRFVLYFASTSSSDLLPIKGAKKAYGNFSNHGVSKVNSRGECQIYLTTPQPYKTIKKNERHEKTFYRHMHFVISDKQNQEWEIDTIYTKVLHCSISLNDLLHNHLKHKVLLLNTLPCEYYAKSHIPNSYNLPVKQIKKMSSPELNQWIKEVLKLNNHHLYQLLQKKQIDMHNIPIAVYCAHKKCNASEMALLELSKKQFVNVVMYEEGMAGYIKHVNSL</sequence>
<name>A0A5J6VNH7_9VIRU</name>
<protein>
    <recommendedName>
        <fullName evidence="1">Rhodanese domain-containing protein</fullName>
    </recommendedName>
</protein>
<feature type="domain" description="Rhodanese" evidence="1">
    <location>
        <begin position="184"/>
        <end position="281"/>
    </location>
</feature>
<dbReference type="InterPro" id="IPR001763">
    <property type="entry name" value="Rhodanese-like_dom"/>
</dbReference>
<evidence type="ECO:0000313" key="2">
    <source>
        <dbReference type="EMBL" id="QFG74971.1"/>
    </source>
</evidence>